<dbReference type="EMBL" id="VULX01000002">
    <property type="protein sequence ID" value="MSR90350.1"/>
    <property type="molecule type" value="Genomic_DNA"/>
</dbReference>
<dbReference type="GO" id="GO:0003677">
    <property type="term" value="F:DNA binding"/>
    <property type="evidence" value="ECO:0007669"/>
    <property type="project" value="InterPro"/>
</dbReference>
<proteinExistence type="predicted"/>
<dbReference type="SMART" id="SM00530">
    <property type="entry name" value="HTH_XRE"/>
    <property type="match status" value="1"/>
</dbReference>
<dbReference type="Pfam" id="PF01381">
    <property type="entry name" value="HTH_3"/>
    <property type="match status" value="1"/>
</dbReference>
<evidence type="ECO:0000313" key="3">
    <source>
        <dbReference type="Proteomes" id="UP000460287"/>
    </source>
</evidence>
<dbReference type="CDD" id="cd00093">
    <property type="entry name" value="HTH_XRE"/>
    <property type="match status" value="1"/>
</dbReference>
<dbReference type="InterPro" id="IPR010982">
    <property type="entry name" value="Lambda_DNA-bd_dom_sf"/>
</dbReference>
<dbReference type="AlphaFoldDB" id="A0A7X2MXB7"/>
<feature type="domain" description="HTH cro/C1-type" evidence="1">
    <location>
        <begin position="59"/>
        <end position="103"/>
    </location>
</feature>
<sequence>MFLSSLNDLNKKISLEIALVKHNDITDVNKVKEIKNDMYQKASLVFLHNLKILIMIESTQKKLAKKIGISEDLLSKYKSGAAFPSIETLLYISEIYNIKLNDFLTKPLSINDFSSDNNDPDNSIFEDKYYAYFLVTNIGKKGVIHEGTLSFDENRVNFKILKNTNILKSFDGLYHKTGRIISIELKSNEDGNAYINMIKPSLNKKKYVGGIALLMLPSDANSKPCCQKIIISKYKINRSDYNSDLLDFLKFHNKNYEADSMKLSVSDDEIIYNFLQSNFSS</sequence>
<dbReference type="SUPFAM" id="SSF47413">
    <property type="entry name" value="lambda repressor-like DNA-binding domains"/>
    <property type="match status" value="1"/>
</dbReference>
<reference evidence="2 3" key="1">
    <citation type="submission" date="2019-08" db="EMBL/GenBank/DDBJ databases">
        <title>In-depth cultivation of the pig gut microbiome towards novel bacterial diversity and tailored functional studies.</title>
        <authorList>
            <person name="Wylensek D."/>
            <person name="Hitch T.C.A."/>
            <person name="Clavel T."/>
        </authorList>
    </citation>
    <scope>NUCLEOTIDE SEQUENCE [LARGE SCALE GENOMIC DNA]</scope>
    <source>
        <strain evidence="2 3">WCA-383-APC-5B</strain>
    </source>
</reference>
<comment type="caution">
    <text evidence="2">The sequence shown here is derived from an EMBL/GenBank/DDBJ whole genome shotgun (WGS) entry which is preliminary data.</text>
</comment>
<protein>
    <submittedName>
        <fullName evidence="2">Helix-turn-helix transcriptional regulator</fullName>
    </submittedName>
</protein>
<evidence type="ECO:0000259" key="1">
    <source>
        <dbReference type="PROSITE" id="PS50943"/>
    </source>
</evidence>
<evidence type="ECO:0000313" key="2">
    <source>
        <dbReference type="EMBL" id="MSR90350.1"/>
    </source>
</evidence>
<gene>
    <name evidence="2" type="ORF">FYJ33_02705</name>
</gene>
<dbReference type="Proteomes" id="UP000460287">
    <property type="component" value="Unassembled WGS sequence"/>
</dbReference>
<name>A0A7X2MXB7_9CLOT</name>
<organism evidence="2 3">
    <name type="scientific">Inconstantimicrobium porci</name>
    <dbReference type="NCBI Taxonomy" id="2652291"/>
    <lineage>
        <taxon>Bacteria</taxon>
        <taxon>Bacillati</taxon>
        <taxon>Bacillota</taxon>
        <taxon>Clostridia</taxon>
        <taxon>Eubacteriales</taxon>
        <taxon>Clostridiaceae</taxon>
        <taxon>Inconstantimicrobium</taxon>
    </lineage>
</organism>
<dbReference type="PROSITE" id="PS50943">
    <property type="entry name" value="HTH_CROC1"/>
    <property type="match status" value="1"/>
</dbReference>
<dbReference type="InterPro" id="IPR001387">
    <property type="entry name" value="Cro/C1-type_HTH"/>
</dbReference>
<accession>A0A7X2MXB7</accession>
<keyword evidence="3" id="KW-1185">Reference proteome</keyword>
<dbReference type="Gene3D" id="1.10.260.40">
    <property type="entry name" value="lambda repressor-like DNA-binding domains"/>
    <property type="match status" value="1"/>
</dbReference>